<reference evidence="8" key="1">
    <citation type="journal article" date="2019" name="Int. J. Syst. Evol. Microbiol.">
        <title>The Global Catalogue of Microorganisms (GCM) 10K type strain sequencing project: providing services to taxonomists for standard genome sequencing and annotation.</title>
        <authorList>
            <consortium name="The Broad Institute Genomics Platform"/>
            <consortium name="The Broad Institute Genome Sequencing Center for Infectious Disease"/>
            <person name="Wu L."/>
            <person name="Ma J."/>
        </authorList>
    </citation>
    <scope>NUCLEOTIDE SEQUENCE [LARGE SCALE GENOMIC DNA]</scope>
    <source>
        <strain evidence="8">CGMCC-1.15741</strain>
    </source>
</reference>
<dbReference type="RefSeq" id="WP_377379259.1">
    <property type="nucleotide sequence ID" value="NZ_JBHSSW010000013.1"/>
</dbReference>
<dbReference type="InterPro" id="IPR009056">
    <property type="entry name" value="Cyt_c-like_dom"/>
</dbReference>
<dbReference type="PROSITE" id="PS51007">
    <property type="entry name" value="CYTC"/>
    <property type="match status" value="1"/>
</dbReference>
<accession>A0ABW1SAY4</accession>
<protein>
    <recommendedName>
        <fullName evidence="6">Cytochrome c domain-containing protein</fullName>
    </recommendedName>
</protein>
<feature type="domain" description="Cytochrome c" evidence="6">
    <location>
        <begin position="45"/>
        <end position="126"/>
    </location>
</feature>
<dbReference type="PROSITE" id="PS51257">
    <property type="entry name" value="PROKAR_LIPOPROTEIN"/>
    <property type="match status" value="1"/>
</dbReference>
<evidence type="ECO:0000256" key="2">
    <source>
        <dbReference type="ARBA" id="ARBA00022723"/>
    </source>
</evidence>
<sequence length="136" mass="14429">MRTRLCVSVFAFMALAACGESTPPPAEEAQDTDVTMATDLAERTGLISDGRAIVEESCSDCHAIGATDESPRNDAPPLRTVLANRDTEALAADFREGIHVGATDMPDFDFGPLGTEAVIAYLVSMQQEVHSPDTGE</sequence>
<evidence type="ECO:0000256" key="1">
    <source>
        <dbReference type="ARBA" id="ARBA00022617"/>
    </source>
</evidence>
<dbReference type="Gene3D" id="1.10.760.10">
    <property type="entry name" value="Cytochrome c-like domain"/>
    <property type="match status" value="1"/>
</dbReference>
<dbReference type="Proteomes" id="UP001596303">
    <property type="component" value="Unassembled WGS sequence"/>
</dbReference>
<dbReference type="SUPFAM" id="SSF46626">
    <property type="entry name" value="Cytochrome c"/>
    <property type="match status" value="1"/>
</dbReference>
<keyword evidence="5" id="KW-0732">Signal</keyword>
<keyword evidence="2 4" id="KW-0479">Metal-binding</keyword>
<name>A0ABW1SAY4_9PROT</name>
<evidence type="ECO:0000256" key="5">
    <source>
        <dbReference type="SAM" id="SignalP"/>
    </source>
</evidence>
<organism evidence="7 8">
    <name type="scientific">Ponticaulis profundi</name>
    <dbReference type="NCBI Taxonomy" id="2665222"/>
    <lineage>
        <taxon>Bacteria</taxon>
        <taxon>Pseudomonadati</taxon>
        <taxon>Pseudomonadota</taxon>
        <taxon>Alphaproteobacteria</taxon>
        <taxon>Hyphomonadales</taxon>
        <taxon>Hyphomonadaceae</taxon>
        <taxon>Ponticaulis</taxon>
    </lineage>
</organism>
<evidence type="ECO:0000259" key="6">
    <source>
        <dbReference type="PROSITE" id="PS51007"/>
    </source>
</evidence>
<evidence type="ECO:0000256" key="4">
    <source>
        <dbReference type="PROSITE-ProRule" id="PRU00433"/>
    </source>
</evidence>
<keyword evidence="8" id="KW-1185">Reference proteome</keyword>
<dbReference type="EMBL" id="JBHSSW010000013">
    <property type="protein sequence ID" value="MFC6198760.1"/>
    <property type="molecule type" value="Genomic_DNA"/>
</dbReference>
<proteinExistence type="predicted"/>
<dbReference type="InterPro" id="IPR036909">
    <property type="entry name" value="Cyt_c-like_dom_sf"/>
</dbReference>
<feature type="chain" id="PRO_5046714366" description="Cytochrome c domain-containing protein" evidence="5">
    <location>
        <begin position="17"/>
        <end position="136"/>
    </location>
</feature>
<comment type="caution">
    <text evidence="7">The sequence shown here is derived from an EMBL/GenBank/DDBJ whole genome shotgun (WGS) entry which is preliminary data.</text>
</comment>
<keyword evidence="1 4" id="KW-0349">Heme</keyword>
<evidence type="ECO:0000313" key="7">
    <source>
        <dbReference type="EMBL" id="MFC6198760.1"/>
    </source>
</evidence>
<feature type="signal peptide" evidence="5">
    <location>
        <begin position="1"/>
        <end position="16"/>
    </location>
</feature>
<keyword evidence="3 4" id="KW-0408">Iron</keyword>
<evidence type="ECO:0000313" key="8">
    <source>
        <dbReference type="Proteomes" id="UP001596303"/>
    </source>
</evidence>
<evidence type="ECO:0000256" key="3">
    <source>
        <dbReference type="ARBA" id="ARBA00023004"/>
    </source>
</evidence>
<gene>
    <name evidence="7" type="ORF">ACFQDM_11750</name>
</gene>